<accession>A0A455U8Q7</accession>
<sequence length="78" mass="8325">MTGKSSSAIPQYSQITFRVSADHFGKRFPPITQSDLDFIGAIDDMVVGQYVPVLADNNTRAQAGEHALMGGGIIPPGY</sequence>
<evidence type="ECO:0000313" key="2">
    <source>
        <dbReference type="Proteomes" id="UP000320231"/>
    </source>
</evidence>
<proteinExistence type="predicted"/>
<organism evidence="1 2">
    <name type="scientific">Vreelandella sulfidaeris</name>
    <dbReference type="NCBI Taxonomy" id="115553"/>
    <lineage>
        <taxon>Bacteria</taxon>
        <taxon>Pseudomonadati</taxon>
        <taxon>Pseudomonadota</taxon>
        <taxon>Gammaproteobacteria</taxon>
        <taxon>Oceanospirillales</taxon>
        <taxon>Halomonadaceae</taxon>
        <taxon>Vreelandella</taxon>
    </lineage>
</organism>
<evidence type="ECO:0000313" key="1">
    <source>
        <dbReference type="EMBL" id="BBI61129.1"/>
    </source>
</evidence>
<dbReference type="KEGG" id="hsr:HSBAA_24350"/>
<reference evidence="1 2" key="1">
    <citation type="journal article" date="2019" name="Microbiol. Resour. Announc.">
        <title>Complete Genome Sequence of Halomonas sulfidaeris Strain Esulfide1 Isolated from a Metal Sulfide Rock at a Depth of 2,200 Meters, Obtained Using Nanopore Sequencing.</title>
        <authorList>
            <person name="Saito M."/>
            <person name="Nishigata A."/>
            <person name="Galipon J."/>
            <person name="Arakawa K."/>
        </authorList>
    </citation>
    <scope>NUCLEOTIDE SEQUENCE [LARGE SCALE GENOMIC DNA]</scope>
    <source>
        <strain evidence="1 2">ATCC BAA-803</strain>
    </source>
</reference>
<dbReference type="Proteomes" id="UP000320231">
    <property type="component" value="Chromosome"/>
</dbReference>
<protein>
    <submittedName>
        <fullName evidence="1">Uncharacterized protein</fullName>
    </submittedName>
</protein>
<gene>
    <name evidence="1" type="ORF">HSBAA_24350</name>
</gene>
<dbReference type="AlphaFoldDB" id="A0A455U8Q7"/>
<name>A0A455U8Q7_9GAMM</name>
<dbReference type="EMBL" id="AP019514">
    <property type="protein sequence ID" value="BBI61129.1"/>
    <property type="molecule type" value="Genomic_DNA"/>
</dbReference>